<sequence>MEEESEGEARQVELRLEQQEVKRLIHEALNKKSFPLLFSTPEAIRGDVLLSSLFLCPVVVWVPECENSSRKPYCIMPECSCTPRVKEYKQRSVEEVDSKCHLLYIEYPCTGDSKGRFSTVNSTFIQRQARLLMHFPYVMTKKFGLLKPLMTMLHEGMTSHHGLSSMVEHIQLTAIEPFIFGTNATLGGSVLLSAQAGRS</sequence>
<dbReference type="Proteomes" id="UP000694044">
    <property type="component" value="Unassembled WGS sequence"/>
</dbReference>
<dbReference type="EMBL" id="JAGDFM010000206">
    <property type="protein sequence ID" value="KAG7382485.1"/>
    <property type="molecule type" value="Genomic_DNA"/>
</dbReference>
<keyword evidence="2" id="KW-1185">Reference proteome</keyword>
<reference evidence="1" key="1">
    <citation type="submission" date="2021-02" db="EMBL/GenBank/DDBJ databases">
        <authorList>
            <person name="Palmer J.M."/>
        </authorList>
    </citation>
    <scope>NUCLEOTIDE SEQUENCE</scope>
    <source>
        <strain evidence="1">SCRP734</strain>
    </source>
</reference>
<proteinExistence type="predicted"/>
<comment type="caution">
    <text evidence="1">The sequence shown here is derived from an EMBL/GenBank/DDBJ whole genome shotgun (WGS) entry which is preliminary data.</text>
</comment>
<dbReference type="AlphaFoldDB" id="A0A8T1VMD1"/>
<evidence type="ECO:0000313" key="2">
    <source>
        <dbReference type="Proteomes" id="UP000694044"/>
    </source>
</evidence>
<dbReference type="OrthoDB" id="126242at2759"/>
<accession>A0A8T1VMD1</accession>
<protein>
    <submittedName>
        <fullName evidence="1">Uncharacterized protein</fullName>
    </submittedName>
</protein>
<gene>
    <name evidence="1" type="ORF">PHYPSEUDO_004820</name>
</gene>
<name>A0A8T1VMD1_9STRA</name>
<evidence type="ECO:0000313" key="1">
    <source>
        <dbReference type="EMBL" id="KAG7382485.1"/>
    </source>
</evidence>
<organism evidence="1 2">
    <name type="scientific">Phytophthora pseudosyringae</name>
    <dbReference type="NCBI Taxonomy" id="221518"/>
    <lineage>
        <taxon>Eukaryota</taxon>
        <taxon>Sar</taxon>
        <taxon>Stramenopiles</taxon>
        <taxon>Oomycota</taxon>
        <taxon>Peronosporomycetes</taxon>
        <taxon>Peronosporales</taxon>
        <taxon>Peronosporaceae</taxon>
        <taxon>Phytophthora</taxon>
    </lineage>
</organism>